<dbReference type="RefSeq" id="WP_180155317.1">
    <property type="nucleotide sequence ID" value="NZ_JACCEM010000005.1"/>
</dbReference>
<evidence type="ECO:0000259" key="1">
    <source>
        <dbReference type="Pfam" id="PF04909"/>
    </source>
</evidence>
<protein>
    <submittedName>
        <fullName evidence="2">Amidohydrolase family protein</fullName>
    </submittedName>
</protein>
<proteinExistence type="predicted"/>
<dbReference type="EMBL" id="JACCEM010000005">
    <property type="protein sequence ID" value="NYT49912.1"/>
    <property type="molecule type" value="Genomic_DNA"/>
</dbReference>
<keyword evidence="3" id="KW-1185">Reference proteome</keyword>
<dbReference type="Proteomes" id="UP000559809">
    <property type="component" value="Unassembled WGS sequence"/>
</dbReference>
<feature type="domain" description="Amidohydrolase-related" evidence="1">
    <location>
        <begin position="31"/>
        <end position="295"/>
    </location>
</feature>
<accession>A0A853G230</accession>
<dbReference type="PANTHER" id="PTHR35563">
    <property type="entry name" value="BARREL METAL-DEPENDENT HYDROLASE, PUTATIVE (AFU_ORTHOLOGUE AFUA_1G16240)-RELATED"/>
    <property type="match status" value="1"/>
</dbReference>
<dbReference type="AlphaFoldDB" id="A0A853G230"/>
<keyword evidence="2" id="KW-0378">Hydrolase</keyword>
<dbReference type="SUPFAM" id="SSF51556">
    <property type="entry name" value="Metallo-dependent hydrolases"/>
    <property type="match status" value="1"/>
</dbReference>
<dbReference type="InterPro" id="IPR052358">
    <property type="entry name" value="Aro_Compnd_Degr_Hydrolases"/>
</dbReference>
<dbReference type="PANTHER" id="PTHR35563:SF2">
    <property type="entry name" value="BARREL METAL-DEPENDENT HYDROLASE, PUTATIVE (AFU_ORTHOLOGUE AFUA_1G16240)-RELATED"/>
    <property type="match status" value="1"/>
</dbReference>
<evidence type="ECO:0000313" key="2">
    <source>
        <dbReference type="EMBL" id="NYT49912.1"/>
    </source>
</evidence>
<dbReference type="Pfam" id="PF04909">
    <property type="entry name" value="Amidohydro_2"/>
    <property type="match status" value="1"/>
</dbReference>
<organism evidence="2 3">
    <name type="scientific">Parapusillimonas granuli</name>
    <dbReference type="NCBI Taxonomy" id="380911"/>
    <lineage>
        <taxon>Bacteria</taxon>
        <taxon>Pseudomonadati</taxon>
        <taxon>Pseudomonadota</taxon>
        <taxon>Betaproteobacteria</taxon>
        <taxon>Burkholderiales</taxon>
        <taxon>Alcaligenaceae</taxon>
        <taxon>Parapusillimonas</taxon>
    </lineage>
</organism>
<name>A0A853G230_9BURK</name>
<dbReference type="InterPro" id="IPR006680">
    <property type="entry name" value="Amidohydro-rel"/>
</dbReference>
<comment type="caution">
    <text evidence="2">The sequence shown here is derived from an EMBL/GenBank/DDBJ whole genome shotgun (WGS) entry which is preliminary data.</text>
</comment>
<dbReference type="Gene3D" id="3.20.20.140">
    <property type="entry name" value="Metal-dependent hydrolases"/>
    <property type="match status" value="1"/>
</dbReference>
<gene>
    <name evidence="2" type="ORF">H0A72_11385</name>
</gene>
<reference evidence="2 3" key="1">
    <citation type="submission" date="2020-07" db="EMBL/GenBank/DDBJ databases">
        <title>Taxonomic revisions and descriptions of new bacterial species based on genomic comparisons in the high-G+C-content subgroup of the family Alcaligenaceae.</title>
        <authorList>
            <person name="Szabo A."/>
            <person name="Felfoldi T."/>
        </authorList>
    </citation>
    <scope>NUCLEOTIDE SEQUENCE [LARGE SCALE GENOMIC DNA]</scope>
    <source>
        <strain evidence="2 3">LMG 24012</strain>
    </source>
</reference>
<dbReference type="GO" id="GO:0016787">
    <property type="term" value="F:hydrolase activity"/>
    <property type="evidence" value="ECO:0007669"/>
    <property type="project" value="UniProtKB-KW"/>
</dbReference>
<sequence>MNQHSTTADCPPPLSLDRIRRPARRLPAGACDTHTHIFGPASRFPFAADRPYTPPDASFEDLRALHRKLGIDRGVIVQPGCHGFDMSAVLDALEKGGGRYRAVCLLGPGAGLEDVRALDAAGVRGVRFNFVAHLRNTPWAEVRRVARLIEPLGWHLCMHSDGRSLPGLLPLLKDLGLPFVLDHMGRVSAADGVDGAEFRAVLGLAGHPRAWVKVSGMDRISSTGRRPYDDGRPFLRALIDTMADQLLWGSDWPHPNVRGDMPDDGELVDAFTELCPDPGLLQAILVRNPQALYRFAEIADEHTAERRP</sequence>
<dbReference type="InterPro" id="IPR032466">
    <property type="entry name" value="Metal_Hydrolase"/>
</dbReference>
<evidence type="ECO:0000313" key="3">
    <source>
        <dbReference type="Proteomes" id="UP000559809"/>
    </source>
</evidence>